<keyword evidence="3" id="KW-1185">Reference proteome</keyword>
<comment type="caution">
    <text evidence="2">The sequence shown here is derived from an EMBL/GenBank/DDBJ whole genome shotgun (WGS) entry which is preliminary data.</text>
</comment>
<dbReference type="EMBL" id="CAMPGE010027829">
    <property type="protein sequence ID" value="CAI2385421.1"/>
    <property type="molecule type" value="Genomic_DNA"/>
</dbReference>
<accession>A0AAD1Y4R9</accession>
<feature type="compositionally biased region" description="Basic and acidic residues" evidence="1">
    <location>
        <begin position="224"/>
        <end position="239"/>
    </location>
</feature>
<evidence type="ECO:0000256" key="1">
    <source>
        <dbReference type="SAM" id="MobiDB-lite"/>
    </source>
</evidence>
<evidence type="ECO:0000313" key="3">
    <source>
        <dbReference type="Proteomes" id="UP001295684"/>
    </source>
</evidence>
<sequence>MDIKRGDDVNRINEKLKVKLEYSDNGISQIRKELPKKFSLLKTRNKHIIKFKPKKDSKRDSKGLTKKELLRLDAKIKARDLSPIYLSKANSKLAISEISQGTSTVYSQTAKKLSQRKCQKKILKVVRFMNATNPKKTLKSPIFLQTPVQRGRRNLALAQTKKRLQMAHSAQNFRKPFGRDKIREVFEKISRTTPKTQLINPFFQPKGFKLHLPKTTNPSTNLESDLKNKPDKVKDTKSYEEVPEEKVHLIIDSPNAQKDTTWFKRNFRCSKLKDLKMQNWSRVDSFLEDEFEKSAIEDHKVRTKNRYPIMVPTEAGCFKRDKNWRLKANPKAYDDMIKCEKLEIIKLKKQKARKIIQADMVFKMPDF</sequence>
<reference evidence="2" key="1">
    <citation type="submission" date="2023-07" db="EMBL/GenBank/DDBJ databases">
        <authorList>
            <consortium name="AG Swart"/>
            <person name="Singh M."/>
            <person name="Singh A."/>
            <person name="Seah K."/>
            <person name="Emmerich C."/>
        </authorList>
    </citation>
    <scope>NUCLEOTIDE SEQUENCE</scope>
    <source>
        <strain evidence="2">DP1</strain>
    </source>
</reference>
<feature type="region of interest" description="Disordered" evidence="1">
    <location>
        <begin position="216"/>
        <end position="239"/>
    </location>
</feature>
<dbReference type="Proteomes" id="UP001295684">
    <property type="component" value="Unassembled WGS sequence"/>
</dbReference>
<evidence type="ECO:0000313" key="2">
    <source>
        <dbReference type="EMBL" id="CAI2385421.1"/>
    </source>
</evidence>
<protein>
    <submittedName>
        <fullName evidence="2">Uncharacterized protein</fullName>
    </submittedName>
</protein>
<gene>
    <name evidence="2" type="ORF">ECRASSUSDP1_LOCUS26985</name>
</gene>
<dbReference type="AlphaFoldDB" id="A0AAD1Y4R9"/>
<organism evidence="2 3">
    <name type="scientific">Euplotes crassus</name>
    <dbReference type="NCBI Taxonomy" id="5936"/>
    <lineage>
        <taxon>Eukaryota</taxon>
        <taxon>Sar</taxon>
        <taxon>Alveolata</taxon>
        <taxon>Ciliophora</taxon>
        <taxon>Intramacronucleata</taxon>
        <taxon>Spirotrichea</taxon>
        <taxon>Hypotrichia</taxon>
        <taxon>Euplotida</taxon>
        <taxon>Euplotidae</taxon>
        <taxon>Moneuplotes</taxon>
    </lineage>
</organism>
<proteinExistence type="predicted"/>
<name>A0AAD1Y4R9_EUPCR</name>